<keyword evidence="2" id="KW-1185">Reference proteome</keyword>
<comment type="caution">
    <text evidence="1">The sequence shown here is derived from an EMBL/GenBank/DDBJ whole genome shotgun (WGS) entry which is preliminary data.</text>
</comment>
<sequence>MEELRLRSRSSVLHTGTTSSAPQVLLAEASSRNQTGWNNHEWDNRTTTREVLLANCNNFNNYAPLRGLYLCMLDSNLGGLCGFECMYSQRTAASTTLTSQQPGWPNCGFKGIIRPIWPTATPGSTPANGQATLLPQAFNTMTLRDPTDANWNMDTGASSHLNSNAKLLIF</sequence>
<accession>A0ABQ4XF62</accession>
<organism evidence="1 2">
    <name type="scientific">Tanacetum coccineum</name>
    <dbReference type="NCBI Taxonomy" id="301880"/>
    <lineage>
        <taxon>Eukaryota</taxon>
        <taxon>Viridiplantae</taxon>
        <taxon>Streptophyta</taxon>
        <taxon>Embryophyta</taxon>
        <taxon>Tracheophyta</taxon>
        <taxon>Spermatophyta</taxon>
        <taxon>Magnoliopsida</taxon>
        <taxon>eudicotyledons</taxon>
        <taxon>Gunneridae</taxon>
        <taxon>Pentapetalae</taxon>
        <taxon>asterids</taxon>
        <taxon>campanulids</taxon>
        <taxon>Asterales</taxon>
        <taxon>Asteraceae</taxon>
        <taxon>Asteroideae</taxon>
        <taxon>Anthemideae</taxon>
        <taxon>Anthemidinae</taxon>
        <taxon>Tanacetum</taxon>
    </lineage>
</organism>
<evidence type="ECO:0000313" key="1">
    <source>
        <dbReference type="EMBL" id="GJS63915.1"/>
    </source>
</evidence>
<dbReference type="Proteomes" id="UP001151760">
    <property type="component" value="Unassembled WGS sequence"/>
</dbReference>
<proteinExistence type="predicted"/>
<evidence type="ECO:0000313" key="2">
    <source>
        <dbReference type="Proteomes" id="UP001151760"/>
    </source>
</evidence>
<reference evidence="1" key="2">
    <citation type="submission" date="2022-01" db="EMBL/GenBank/DDBJ databases">
        <authorList>
            <person name="Yamashiro T."/>
            <person name="Shiraishi A."/>
            <person name="Satake H."/>
            <person name="Nakayama K."/>
        </authorList>
    </citation>
    <scope>NUCLEOTIDE SEQUENCE</scope>
</reference>
<reference evidence="1" key="1">
    <citation type="journal article" date="2022" name="Int. J. Mol. Sci.">
        <title>Draft Genome of Tanacetum Coccineum: Genomic Comparison of Closely Related Tanacetum-Family Plants.</title>
        <authorList>
            <person name="Yamashiro T."/>
            <person name="Shiraishi A."/>
            <person name="Nakayama K."/>
            <person name="Satake H."/>
        </authorList>
    </citation>
    <scope>NUCLEOTIDE SEQUENCE</scope>
</reference>
<gene>
    <name evidence="1" type="ORF">Tco_0678479</name>
</gene>
<name>A0ABQ4XF62_9ASTR</name>
<protein>
    <submittedName>
        <fullName evidence="1">Uncharacterized protein</fullName>
    </submittedName>
</protein>
<dbReference type="EMBL" id="BQNB010009466">
    <property type="protein sequence ID" value="GJS63915.1"/>
    <property type="molecule type" value="Genomic_DNA"/>
</dbReference>